<comment type="caution">
    <text evidence="1">The sequence shown here is derived from an EMBL/GenBank/DDBJ whole genome shotgun (WGS) entry which is preliminary data.</text>
</comment>
<evidence type="ECO:0000313" key="1">
    <source>
        <dbReference type="EMBL" id="KXU36763.1"/>
    </source>
</evidence>
<gene>
    <name evidence="1" type="ORF">AXE65_04530</name>
</gene>
<accession>A0A139SQE6</accession>
<evidence type="ECO:0000313" key="2">
    <source>
        <dbReference type="Proteomes" id="UP000072660"/>
    </source>
</evidence>
<dbReference type="RefSeq" id="WP_068391421.1">
    <property type="nucleotide sequence ID" value="NZ_LSZO01000176.1"/>
</dbReference>
<name>A0A139SQE6_9GAMM</name>
<dbReference type="AlphaFoldDB" id="A0A139SQE6"/>
<dbReference type="OrthoDB" id="5736604at2"/>
<dbReference type="InterPro" id="IPR047742">
    <property type="entry name" value="PA4642-like"/>
</dbReference>
<dbReference type="NCBIfam" id="NF038106">
    <property type="entry name" value="gamma_NF038106"/>
    <property type="match status" value="1"/>
</dbReference>
<sequence length="97" mass="10845">MRKDKHQVIGEAMTDEQVRSFLAPEPMDATPPALHKLVKAYRGLRLEDFARFVDFFVEAGYDLAAKDKSGRDFIALIADQRGAAPYIEVVQAALAQH</sequence>
<proteinExistence type="predicted"/>
<protein>
    <recommendedName>
        <fullName evidence="3">Aminopeptidase</fullName>
    </recommendedName>
</protein>
<organism evidence="1 2">
    <name type="scientific">Ventosimonas gracilis</name>
    <dbReference type="NCBI Taxonomy" id="1680762"/>
    <lineage>
        <taxon>Bacteria</taxon>
        <taxon>Pseudomonadati</taxon>
        <taxon>Pseudomonadota</taxon>
        <taxon>Gammaproteobacteria</taxon>
        <taxon>Pseudomonadales</taxon>
        <taxon>Ventosimonadaceae</taxon>
        <taxon>Ventosimonas</taxon>
    </lineage>
</organism>
<evidence type="ECO:0008006" key="3">
    <source>
        <dbReference type="Google" id="ProtNLM"/>
    </source>
</evidence>
<keyword evidence="2" id="KW-1185">Reference proteome</keyword>
<dbReference type="EMBL" id="LSZO01000176">
    <property type="protein sequence ID" value="KXU36763.1"/>
    <property type="molecule type" value="Genomic_DNA"/>
</dbReference>
<dbReference type="Proteomes" id="UP000072660">
    <property type="component" value="Unassembled WGS sequence"/>
</dbReference>
<reference evidence="1 2" key="1">
    <citation type="submission" date="2016-02" db="EMBL/GenBank/DDBJ databases">
        <authorList>
            <person name="Wen L."/>
            <person name="He K."/>
            <person name="Yang H."/>
        </authorList>
    </citation>
    <scope>NUCLEOTIDE SEQUENCE [LARGE SCALE GENOMIC DNA]</scope>
    <source>
        <strain evidence="1 2">CV58</strain>
    </source>
</reference>